<proteinExistence type="predicted"/>
<organism evidence="1 2">
    <name type="scientific">Pseudomonas savastanoi pv. glycinea</name>
    <name type="common">Pseudomonas syringae pv. glycinea</name>
    <dbReference type="NCBI Taxonomy" id="318"/>
    <lineage>
        <taxon>Bacteria</taxon>
        <taxon>Pseudomonadati</taxon>
        <taxon>Pseudomonadota</taxon>
        <taxon>Gammaproteobacteria</taxon>
        <taxon>Pseudomonadales</taxon>
        <taxon>Pseudomonadaceae</taxon>
        <taxon>Pseudomonas</taxon>
    </lineage>
</organism>
<evidence type="ECO:0008006" key="3">
    <source>
        <dbReference type="Google" id="ProtNLM"/>
    </source>
</evidence>
<dbReference type="EMBL" id="RBQX01000360">
    <property type="protein sequence ID" value="RMQ06036.1"/>
    <property type="molecule type" value="Genomic_DNA"/>
</dbReference>
<evidence type="ECO:0000313" key="2">
    <source>
        <dbReference type="Proteomes" id="UP000272471"/>
    </source>
</evidence>
<accession>A0AB74AVP6</accession>
<dbReference type="AlphaFoldDB" id="A0AB74AVP6"/>
<gene>
    <name evidence="1" type="ORF">ALQ11_05195</name>
</gene>
<feature type="non-terminal residue" evidence="1">
    <location>
        <position position="80"/>
    </location>
</feature>
<protein>
    <recommendedName>
        <fullName evidence="3">Shikimato kinase</fullName>
    </recommendedName>
</protein>
<sequence>PGTPDCEAAASALASRLANDRDLRNALNPQELAKTLNALSKWPDTPDCADAANALASRLANERSLRNALDPQGVANALNA</sequence>
<dbReference type="Proteomes" id="UP000272471">
    <property type="component" value="Unassembled WGS sequence"/>
</dbReference>
<evidence type="ECO:0000313" key="1">
    <source>
        <dbReference type="EMBL" id="RMQ06036.1"/>
    </source>
</evidence>
<name>A0AB74AVP6_PSESG</name>
<dbReference type="RefSeq" id="WP_147468869.1">
    <property type="nucleotide sequence ID" value="NZ_RBQX01000360.1"/>
</dbReference>
<reference evidence="1 2" key="1">
    <citation type="submission" date="2018-08" db="EMBL/GenBank/DDBJ databases">
        <title>Recombination of ecologically and evolutionarily significant loci maintains genetic cohesion in the Pseudomonas syringae species complex.</title>
        <authorList>
            <person name="Dillon M."/>
            <person name="Thakur S."/>
            <person name="Almeida R.N.D."/>
            <person name="Weir B.S."/>
            <person name="Guttman D.S."/>
        </authorList>
    </citation>
    <scope>NUCLEOTIDE SEQUENCE [LARGE SCALE GENOMIC DNA]</scope>
    <source>
        <strain evidence="1 2">ICMP 4182</strain>
    </source>
</reference>
<feature type="non-terminal residue" evidence="1">
    <location>
        <position position="1"/>
    </location>
</feature>
<comment type="caution">
    <text evidence="1">The sequence shown here is derived from an EMBL/GenBank/DDBJ whole genome shotgun (WGS) entry which is preliminary data.</text>
</comment>